<dbReference type="AlphaFoldDB" id="A0A8H6UKE0"/>
<reference evidence="3" key="1">
    <citation type="submission" date="2020-06" db="EMBL/GenBank/DDBJ databases">
        <title>Draft genome sequences of strains closely related to Aspergillus parafelis and Aspergillus hiratsukae.</title>
        <authorList>
            <person name="Dos Santos R.A.C."/>
            <person name="Rivero-Menendez O."/>
            <person name="Steenwyk J.L."/>
            <person name="Mead M.E."/>
            <person name="Goldman G.H."/>
            <person name="Alastruey-Izquierdo A."/>
            <person name="Rokas A."/>
        </authorList>
    </citation>
    <scope>NUCLEOTIDE SEQUENCE</scope>
    <source>
        <strain evidence="3">CNM-CM5793</strain>
    </source>
</reference>
<keyword evidence="2" id="KW-1133">Transmembrane helix</keyword>
<keyword evidence="4" id="KW-1185">Reference proteome</keyword>
<feature type="compositionally biased region" description="Basic and acidic residues" evidence="1">
    <location>
        <begin position="71"/>
        <end position="85"/>
    </location>
</feature>
<dbReference type="Proteomes" id="UP000630445">
    <property type="component" value="Unassembled WGS sequence"/>
</dbReference>
<evidence type="ECO:0000313" key="3">
    <source>
        <dbReference type="EMBL" id="KAF7139697.1"/>
    </source>
</evidence>
<feature type="transmembrane region" description="Helical" evidence="2">
    <location>
        <begin position="16"/>
        <end position="34"/>
    </location>
</feature>
<protein>
    <submittedName>
        <fullName evidence="3">Uncharacterized protein</fullName>
    </submittedName>
</protein>
<proteinExistence type="predicted"/>
<accession>A0A8H6UKE0</accession>
<dbReference type="OrthoDB" id="10428802at2759"/>
<evidence type="ECO:0000256" key="1">
    <source>
        <dbReference type="SAM" id="MobiDB-lite"/>
    </source>
</evidence>
<dbReference type="EMBL" id="JACBAD010001584">
    <property type="protein sequence ID" value="KAF7139697.1"/>
    <property type="molecule type" value="Genomic_DNA"/>
</dbReference>
<organism evidence="3 4">
    <name type="scientific">Aspergillus hiratsukae</name>
    <dbReference type="NCBI Taxonomy" id="1194566"/>
    <lineage>
        <taxon>Eukaryota</taxon>
        <taxon>Fungi</taxon>
        <taxon>Dikarya</taxon>
        <taxon>Ascomycota</taxon>
        <taxon>Pezizomycotina</taxon>
        <taxon>Eurotiomycetes</taxon>
        <taxon>Eurotiomycetidae</taxon>
        <taxon>Eurotiales</taxon>
        <taxon>Aspergillaceae</taxon>
        <taxon>Aspergillus</taxon>
        <taxon>Aspergillus subgen. Fumigati</taxon>
    </lineage>
</organism>
<evidence type="ECO:0000256" key="2">
    <source>
        <dbReference type="SAM" id="Phobius"/>
    </source>
</evidence>
<keyword evidence="2" id="KW-0472">Membrane</keyword>
<keyword evidence="2" id="KW-0812">Transmembrane</keyword>
<feature type="region of interest" description="Disordered" evidence="1">
    <location>
        <begin position="58"/>
        <end position="85"/>
    </location>
</feature>
<comment type="caution">
    <text evidence="3">The sequence shown here is derived from an EMBL/GenBank/DDBJ whole genome shotgun (WGS) entry which is preliminary data.</text>
</comment>
<gene>
    <name evidence="3" type="ORF">CNMCM5793_007392</name>
</gene>
<name>A0A8H6UKE0_9EURO</name>
<sequence>MSNSPQVWLRFEASPFAVAVFGCVLIFAIIRSAVGKEILRHMSRGRLPICPHCGGHTLAPRGSSSSARTSDQGHNEDAAKGEKQE</sequence>
<evidence type="ECO:0000313" key="4">
    <source>
        <dbReference type="Proteomes" id="UP000630445"/>
    </source>
</evidence>